<feature type="region of interest" description="Disordered" evidence="1">
    <location>
        <begin position="1"/>
        <end position="33"/>
    </location>
</feature>
<evidence type="ECO:0000313" key="2">
    <source>
        <dbReference type="EMBL" id="KAF6746811.1"/>
    </source>
</evidence>
<proteinExistence type="predicted"/>
<evidence type="ECO:0000256" key="1">
    <source>
        <dbReference type="SAM" id="MobiDB-lite"/>
    </source>
</evidence>
<dbReference type="EMBL" id="JACGCI010000089">
    <property type="protein sequence ID" value="KAF6746811.1"/>
    <property type="molecule type" value="Genomic_DNA"/>
</dbReference>
<protein>
    <submittedName>
        <fullName evidence="2">Uncharacterized protein</fullName>
    </submittedName>
</protein>
<dbReference type="AlphaFoldDB" id="A0A8H6LZI8"/>
<evidence type="ECO:0000313" key="3">
    <source>
        <dbReference type="Proteomes" id="UP000521943"/>
    </source>
</evidence>
<reference evidence="2 3" key="1">
    <citation type="submission" date="2020-07" db="EMBL/GenBank/DDBJ databases">
        <title>Comparative genomics of pyrophilous fungi reveals a link between fire events and developmental genes.</title>
        <authorList>
            <consortium name="DOE Joint Genome Institute"/>
            <person name="Steindorff A.S."/>
            <person name="Carver A."/>
            <person name="Calhoun S."/>
            <person name="Stillman K."/>
            <person name="Liu H."/>
            <person name="Lipzen A."/>
            <person name="Pangilinan J."/>
            <person name="Labutti K."/>
            <person name="Bruns T.D."/>
            <person name="Grigoriev I.V."/>
        </authorList>
    </citation>
    <scope>NUCLEOTIDE SEQUENCE [LARGE SCALE GENOMIC DNA]</scope>
    <source>
        <strain evidence="2 3">CBS 144469</strain>
    </source>
</reference>
<gene>
    <name evidence="2" type="ORF">DFP72DRAFT_1076135</name>
</gene>
<dbReference type="Proteomes" id="UP000521943">
    <property type="component" value="Unassembled WGS sequence"/>
</dbReference>
<accession>A0A8H6LZI8</accession>
<sequence>MVEPHLACAAGRHTRAPADAGAPEDGERTTKERDISLRGCAVSKLEHSAGRGTRAADVTFGFSLVHIPVPDVDSPPLPLLPFDLKGVLTMSDLDNAGISVAGPINAGPKTSAPAKNSILCPDCNERFHIPYFLALEHGRCISHLFNLRTSMGCGRLMGSKTCS</sequence>
<name>A0A8H6LZI8_9AGAR</name>
<comment type="caution">
    <text evidence="2">The sequence shown here is derived from an EMBL/GenBank/DDBJ whole genome shotgun (WGS) entry which is preliminary data.</text>
</comment>
<keyword evidence="3" id="KW-1185">Reference proteome</keyword>
<organism evidence="2 3">
    <name type="scientific">Ephemerocybe angulata</name>
    <dbReference type="NCBI Taxonomy" id="980116"/>
    <lineage>
        <taxon>Eukaryota</taxon>
        <taxon>Fungi</taxon>
        <taxon>Dikarya</taxon>
        <taxon>Basidiomycota</taxon>
        <taxon>Agaricomycotina</taxon>
        <taxon>Agaricomycetes</taxon>
        <taxon>Agaricomycetidae</taxon>
        <taxon>Agaricales</taxon>
        <taxon>Agaricineae</taxon>
        <taxon>Psathyrellaceae</taxon>
        <taxon>Ephemerocybe</taxon>
    </lineage>
</organism>